<keyword evidence="1" id="KW-0433">Leucine-rich repeat</keyword>
<dbReference type="InterPro" id="IPR001611">
    <property type="entry name" value="Leu-rich_rpt"/>
</dbReference>
<evidence type="ECO:0000256" key="1">
    <source>
        <dbReference type="ARBA" id="ARBA00022614"/>
    </source>
</evidence>
<dbReference type="InterPro" id="IPR050333">
    <property type="entry name" value="SLRP"/>
</dbReference>
<dbReference type="Gene3D" id="3.80.10.10">
    <property type="entry name" value="Ribonuclease Inhibitor"/>
    <property type="match status" value="1"/>
</dbReference>
<accession>A0ABD3XTJ3</accession>
<organism evidence="3 4">
    <name type="scientific">Sinanodonta woodiana</name>
    <name type="common">Chinese pond mussel</name>
    <name type="synonym">Anodonta woodiana</name>
    <dbReference type="NCBI Taxonomy" id="1069815"/>
    <lineage>
        <taxon>Eukaryota</taxon>
        <taxon>Metazoa</taxon>
        <taxon>Spiralia</taxon>
        <taxon>Lophotrochozoa</taxon>
        <taxon>Mollusca</taxon>
        <taxon>Bivalvia</taxon>
        <taxon>Autobranchia</taxon>
        <taxon>Heteroconchia</taxon>
        <taxon>Palaeoheterodonta</taxon>
        <taxon>Unionida</taxon>
        <taxon>Unionoidea</taxon>
        <taxon>Unionidae</taxon>
        <taxon>Unioninae</taxon>
        <taxon>Sinanodonta</taxon>
    </lineage>
</organism>
<name>A0ABD3XTJ3_SINWO</name>
<evidence type="ECO:0000256" key="2">
    <source>
        <dbReference type="ARBA" id="ARBA00022737"/>
    </source>
</evidence>
<proteinExistence type="predicted"/>
<evidence type="ECO:0000313" key="4">
    <source>
        <dbReference type="Proteomes" id="UP001634394"/>
    </source>
</evidence>
<gene>
    <name evidence="3" type="ORF">ACJMK2_000695</name>
</gene>
<dbReference type="EMBL" id="JBJQND010000001">
    <property type="protein sequence ID" value="KAL3888325.1"/>
    <property type="molecule type" value="Genomic_DNA"/>
</dbReference>
<sequence>MDNIVRYLIKSIELLDLTGVQYLFVEYITREEHSIKGNEYPNAMYLFLREIVNQHAKIIYIIRLRFETCDIKFPKMFDVSKNSLTHLNITFIGDCRPRELETMNLERNNMEYISPNFLSIFPSLKILDLSNNLLLKMQDVEEFSDIFIQSMDLEIVFLRNNRLTFVPSNLFLFNSKLRIIDLSENELAYFNLNLRRAENLTLINLIRNRLKDLSASMMEQFKSLLWKQNTESNHRTHVTNVLLKQFQDRSLIGKRY</sequence>
<dbReference type="PANTHER" id="PTHR45712">
    <property type="entry name" value="AGAP008170-PA"/>
    <property type="match status" value="1"/>
</dbReference>
<dbReference type="InterPro" id="IPR032675">
    <property type="entry name" value="LRR_dom_sf"/>
</dbReference>
<dbReference type="SUPFAM" id="SSF52058">
    <property type="entry name" value="L domain-like"/>
    <property type="match status" value="1"/>
</dbReference>
<evidence type="ECO:0000313" key="3">
    <source>
        <dbReference type="EMBL" id="KAL3888325.1"/>
    </source>
</evidence>
<keyword evidence="4" id="KW-1185">Reference proteome</keyword>
<dbReference type="AlphaFoldDB" id="A0ABD3XTJ3"/>
<dbReference type="Proteomes" id="UP001634394">
    <property type="component" value="Unassembled WGS sequence"/>
</dbReference>
<reference evidence="3 4" key="1">
    <citation type="submission" date="2024-11" db="EMBL/GenBank/DDBJ databases">
        <title>Chromosome-level genome assembly of the freshwater bivalve Anodonta woodiana.</title>
        <authorList>
            <person name="Chen X."/>
        </authorList>
    </citation>
    <scope>NUCLEOTIDE SEQUENCE [LARGE SCALE GENOMIC DNA]</scope>
    <source>
        <strain evidence="3">MN2024</strain>
        <tissue evidence="3">Gills</tissue>
    </source>
</reference>
<dbReference type="PROSITE" id="PS51450">
    <property type="entry name" value="LRR"/>
    <property type="match status" value="1"/>
</dbReference>
<comment type="caution">
    <text evidence="3">The sequence shown here is derived from an EMBL/GenBank/DDBJ whole genome shotgun (WGS) entry which is preliminary data.</text>
</comment>
<keyword evidence="2" id="KW-0677">Repeat</keyword>
<dbReference type="PANTHER" id="PTHR45712:SF30">
    <property type="entry name" value="LRRNT DOMAIN-CONTAINING PROTEIN"/>
    <property type="match status" value="1"/>
</dbReference>
<protein>
    <submittedName>
        <fullName evidence="3">Uncharacterized protein</fullName>
    </submittedName>
</protein>